<evidence type="ECO:0000313" key="3">
    <source>
        <dbReference type="Proteomes" id="UP000195402"/>
    </source>
</evidence>
<gene>
    <name evidence="2" type="ORF">BVC80_1721g13</name>
</gene>
<dbReference type="InterPro" id="IPR029058">
    <property type="entry name" value="AB_hydrolase_fold"/>
</dbReference>
<dbReference type="Proteomes" id="UP000195402">
    <property type="component" value="Unassembled WGS sequence"/>
</dbReference>
<dbReference type="SUPFAM" id="SSF53474">
    <property type="entry name" value="alpha/beta-Hydrolases"/>
    <property type="match status" value="1"/>
</dbReference>
<dbReference type="FunCoup" id="A0A200QCQ2">
    <property type="interactions" value="667"/>
</dbReference>
<sequence length="363" mass="40142">MVGPNSSAVFWPHKNLLTTWLAQVVPWDLGTGDQGEMASLMCGVVLHSFLQNPVVTVAKQCPSTCTRSPSSSPLLCSHPKRRINYARMSQSSSSQQKIQEQPVIEQQRITIENNYGEKLAGVFHEVGSTEIIILCHGFRSSKETSIIVNLAGALTEAGISVFRFDFSGNGESEGSFEYGNYSKEADDLHAVVLYFSGVKRVIGGILGHSKGGDVVLLYASKYHDVPTVVNVSGRYNMEKGIEERLGEDFIQRIKEHGFIDVKGKEGNVQYCVTEESLMERLATDMHAACLSIEKNCRVLTVHGSADEIIPVEDAHEFAKIIPNHKLHIVEGADHCYTKHQAELSEVVVDFIKESLQLNRNTLH</sequence>
<proteinExistence type="predicted"/>
<evidence type="ECO:0000259" key="1">
    <source>
        <dbReference type="Pfam" id="PF12146"/>
    </source>
</evidence>
<dbReference type="OMA" id="CKDDSIM"/>
<organism evidence="2 3">
    <name type="scientific">Macleaya cordata</name>
    <name type="common">Five-seeded plume-poppy</name>
    <name type="synonym">Bocconia cordata</name>
    <dbReference type="NCBI Taxonomy" id="56857"/>
    <lineage>
        <taxon>Eukaryota</taxon>
        <taxon>Viridiplantae</taxon>
        <taxon>Streptophyta</taxon>
        <taxon>Embryophyta</taxon>
        <taxon>Tracheophyta</taxon>
        <taxon>Spermatophyta</taxon>
        <taxon>Magnoliopsida</taxon>
        <taxon>Ranunculales</taxon>
        <taxon>Papaveraceae</taxon>
        <taxon>Papaveroideae</taxon>
        <taxon>Macleaya</taxon>
    </lineage>
</organism>
<dbReference type="FunFam" id="3.40.50.1820:FF:000170">
    <property type="entry name" value="Alpha/beta-Hydrolases superfamily protein"/>
    <property type="match status" value="1"/>
</dbReference>
<reference evidence="2 3" key="1">
    <citation type="journal article" date="2017" name="Mol. Plant">
        <title>The Genome of Medicinal Plant Macleaya cordata Provides New Insights into Benzylisoquinoline Alkaloids Metabolism.</title>
        <authorList>
            <person name="Liu X."/>
            <person name="Liu Y."/>
            <person name="Huang P."/>
            <person name="Ma Y."/>
            <person name="Qing Z."/>
            <person name="Tang Q."/>
            <person name="Cao H."/>
            <person name="Cheng P."/>
            <person name="Zheng Y."/>
            <person name="Yuan Z."/>
            <person name="Zhou Y."/>
            <person name="Liu J."/>
            <person name="Tang Z."/>
            <person name="Zhuo Y."/>
            <person name="Zhang Y."/>
            <person name="Yu L."/>
            <person name="Huang J."/>
            <person name="Yang P."/>
            <person name="Peng Q."/>
            <person name="Zhang J."/>
            <person name="Jiang W."/>
            <person name="Zhang Z."/>
            <person name="Lin K."/>
            <person name="Ro D.K."/>
            <person name="Chen X."/>
            <person name="Xiong X."/>
            <person name="Shang Y."/>
            <person name="Huang S."/>
            <person name="Zeng J."/>
        </authorList>
    </citation>
    <scope>NUCLEOTIDE SEQUENCE [LARGE SCALE GENOMIC DNA]</scope>
    <source>
        <strain evidence="3">cv. BLH2017</strain>
        <tissue evidence="2">Root</tissue>
    </source>
</reference>
<keyword evidence="3" id="KW-1185">Reference proteome</keyword>
<accession>A0A200QCQ2</accession>
<dbReference type="PANTHER" id="PTHR42886:SF53">
    <property type="entry name" value="ALPHA_BETA-HYDROLASES SUPERFAMILY PROTEIN"/>
    <property type="match status" value="1"/>
</dbReference>
<dbReference type="AlphaFoldDB" id="A0A200QCQ2"/>
<dbReference type="EMBL" id="MVGT01002357">
    <property type="protein sequence ID" value="OVA08157.1"/>
    <property type="molecule type" value="Genomic_DNA"/>
</dbReference>
<dbReference type="PANTHER" id="PTHR42886">
    <property type="entry name" value="RE40534P-RELATED"/>
    <property type="match status" value="1"/>
</dbReference>
<dbReference type="STRING" id="56857.A0A200QCQ2"/>
<dbReference type="InterPro" id="IPR022742">
    <property type="entry name" value="Hydrolase_4"/>
</dbReference>
<comment type="caution">
    <text evidence="2">The sequence shown here is derived from an EMBL/GenBank/DDBJ whole genome shotgun (WGS) entry which is preliminary data.</text>
</comment>
<name>A0A200QCQ2_MACCD</name>
<dbReference type="Pfam" id="PF12146">
    <property type="entry name" value="Hydrolase_4"/>
    <property type="match status" value="1"/>
</dbReference>
<dbReference type="InParanoid" id="A0A200QCQ2"/>
<dbReference type="OrthoDB" id="9988524at2759"/>
<protein>
    <recommendedName>
        <fullName evidence="1">Serine aminopeptidase S33 domain-containing protein</fullName>
    </recommendedName>
</protein>
<dbReference type="Gene3D" id="3.40.50.1820">
    <property type="entry name" value="alpha/beta hydrolase"/>
    <property type="match status" value="1"/>
</dbReference>
<feature type="domain" description="Serine aminopeptidase S33" evidence="1">
    <location>
        <begin position="130"/>
        <end position="243"/>
    </location>
</feature>
<evidence type="ECO:0000313" key="2">
    <source>
        <dbReference type="EMBL" id="OVA08157.1"/>
    </source>
</evidence>